<evidence type="ECO:0000256" key="3">
    <source>
        <dbReference type="ARBA" id="ARBA00022989"/>
    </source>
</evidence>
<evidence type="ECO:0000256" key="5">
    <source>
        <dbReference type="SAM" id="MobiDB-lite"/>
    </source>
</evidence>
<dbReference type="Proteomes" id="UP000649179">
    <property type="component" value="Unassembled WGS sequence"/>
</dbReference>
<proteinExistence type="predicted"/>
<dbReference type="AlphaFoldDB" id="A0A917BH92"/>
<gene>
    <name evidence="8" type="ORF">GCM10011519_19320</name>
</gene>
<feature type="transmembrane region" description="Helical" evidence="6">
    <location>
        <begin position="121"/>
        <end position="137"/>
    </location>
</feature>
<dbReference type="RefSeq" id="WP_188779583.1">
    <property type="nucleotide sequence ID" value="NZ_BMKQ01000001.1"/>
</dbReference>
<evidence type="ECO:0000256" key="4">
    <source>
        <dbReference type="ARBA" id="ARBA00023136"/>
    </source>
</evidence>
<feature type="transmembrane region" description="Helical" evidence="6">
    <location>
        <begin position="171"/>
        <end position="190"/>
    </location>
</feature>
<keyword evidence="3 6" id="KW-1133">Transmembrane helix</keyword>
<evidence type="ECO:0000256" key="2">
    <source>
        <dbReference type="ARBA" id="ARBA00022692"/>
    </source>
</evidence>
<feature type="transmembrane region" description="Helical" evidence="6">
    <location>
        <begin position="41"/>
        <end position="62"/>
    </location>
</feature>
<keyword evidence="4 6" id="KW-0472">Membrane</keyword>
<keyword evidence="9" id="KW-1185">Reference proteome</keyword>
<feature type="region of interest" description="Disordered" evidence="5">
    <location>
        <begin position="722"/>
        <end position="745"/>
    </location>
</feature>
<reference evidence="8" key="2">
    <citation type="submission" date="2020-09" db="EMBL/GenBank/DDBJ databases">
        <authorList>
            <person name="Sun Q."/>
            <person name="Zhou Y."/>
        </authorList>
    </citation>
    <scope>NUCLEOTIDE SEQUENCE</scope>
    <source>
        <strain evidence="8">CGMCC 1.16067</strain>
    </source>
</reference>
<feature type="transmembrane region" description="Helical" evidence="6">
    <location>
        <begin position="491"/>
        <end position="507"/>
    </location>
</feature>
<reference evidence="8" key="1">
    <citation type="journal article" date="2014" name="Int. J. Syst. Evol. Microbiol.">
        <title>Complete genome sequence of Corynebacterium casei LMG S-19264T (=DSM 44701T), isolated from a smear-ripened cheese.</title>
        <authorList>
            <consortium name="US DOE Joint Genome Institute (JGI-PGF)"/>
            <person name="Walter F."/>
            <person name="Albersmeier A."/>
            <person name="Kalinowski J."/>
            <person name="Ruckert C."/>
        </authorList>
    </citation>
    <scope>NUCLEOTIDE SEQUENCE</scope>
    <source>
        <strain evidence="8">CGMCC 1.16067</strain>
    </source>
</reference>
<evidence type="ECO:0000256" key="6">
    <source>
        <dbReference type="SAM" id="Phobius"/>
    </source>
</evidence>
<dbReference type="InterPro" id="IPR049453">
    <property type="entry name" value="Memb_transporter_dom"/>
</dbReference>
<evidence type="ECO:0000256" key="1">
    <source>
        <dbReference type="ARBA" id="ARBA00004141"/>
    </source>
</evidence>
<name>A0A917BH92_9ACTN</name>
<comment type="subcellular location">
    <subcellularLocation>
        <location evidence="1">Membrane</location>
        <topology evidence="1">Multi-pass membrane protein</topology>
    </subcellularLocation>
</comment>
<keyword evidence="2 6" id="KW-0812">Transmembrane</keyword>
<comment type="caution">
    <text evidence="8">The sequence shown here is derived from an EMBL/GenBank/DDBJ whole genome shotgun (WGS) entry which is preliminary data.</text>
</comment>
<feature type="transmembrane region" description="Helical" evidence="6">
    <location>
        <begin position="545"/>
        <end position="562"/>
    </location>
</feature>
<dbReference type="EMBL" id="BMKQ01000001">
    <property type="protein sequence ID" value="GGF45546.1"/>
    <property type="molecule type" value="Genomic_DNA"/>
</dbReference>
<feature type="transmembrane region" description="Helical" evidence="6">
    <location>
        <begin position="68"/>
        <end position="87"/>
    </location>
</feature>
<dbReference type="GO" id="GO:0016020">
    <property type="term" value="C:membrane"/>
    <property type="evidence" value="ECO:0007669"/>
    <property type="project" value="UniProtKB-SubCell"/>
</dbReference>
<evidence type="ECO:0000313" key="9">
    <source>
        <dbReference type="Proteomes" id="UP000649179"/>
    </source>
</evidence>
<sequence>MSSSAPRHAAPGPWRRTLWLLVEVRDRFRVSDPGLGRLRGALAAVVSVGTAIPVQLGIGALLGYEGQAGFVAAMFGAVVAMLGANALNGTDTWGKVKTAVFFPVAVAVGVIPATFTAGRELYQVIGFAVTLFLAVYVRRFGLSWFFYGFMGWMGFFFATFLRATLDLVPELLVAAVASTAWVLLLSTTVFRTNPRAVLKTTLAAFFTTGRSVARRAADLLETTEGTDRRGRAMRRLQDAQAAMASTSLLAEAWSAERGAVPEGWSASALRRRLLETQQAVDRFAGAAVTLRGADPRLVEGGWTVLDHLAARRDLAAVAAACRLQDDGEAVRDRLVGRHADDDSGWWPALHLAHAVREFLEFDVASASPPEVDPGEEEFEAATGLVFGGLAGSPAVARDVRPRGGRFNPLLGLSMSTRQAVQVTIAGVIAIAAGTLLSPQRYYWAVIAAFVTFTGTGTRSETFLKGAARVGGTLVGIAAAIGLAHVTIGHTPAIFAAILVSIFLAFYLQKVSYAAMTFFITVLLGQLYTVLGTFSDSLLALRLGETAVGAIAGVAVALLFTPLSTRDTVRAARDELLTAMSEMLQGAAAYADGARVDLDALTRTLDDHARRLTLVYRPLVRPLIPGNSSTSSRRRLQLYVAAVSQCRALSLALQRRPVPDVEVAPAARALAHAAEELTSVGVGAAAPEAGQEVRAGDRALFERSTGRDEEPVVRHLHHLAGTLTQIAGPTPRPTLEPAQPAGADAA</sequence>
<feature type="domain" description="Integral membrane bound transporter" evidence="7">
    <location>
        <begin position="428"/>
        <end position="555"/>
    </location>
</feature>
<feature type="transmembrane region" description="Helical" evidence="6">
    <location>
        <begin position="99"/>
        <end position="115"/>
    </location>
</feature>
<protein>
    <submittedName>
        <fullName evidence="8">FUSC family protein</fullName>
    </submittedName>
</protein>
<evidence type="ECO:0000313" key="8">
    <source>
        <dbReference type="EMBL" id="GGF45546.1"/>
    </source>
</evidence>
<feature type="transmembrane region" description="Helical" evidence="6">
    <location>
        <begin position="419"/>
        <end position="436"/>
    </location>
</feature>
<organism evidence="8 9">
    <name type="scientific">Marmoricola endophyticus</name>
    <dbReference type="NCBI Taxonomy" id="2040280"/>
    <lineage>
        <taxon>Bacteria</taxon>
        <taxon>Bacillati</taxon>
        <taxon>Actinomycetota</taxon>
        <taxon>Actinomycetes</taxon>
        <taxon>Propionibacteriales</taxon>
        <taxon>Nocardioidaceae</taxon>
        <taxon>Marmoricola</taxon>
    </lineage>
</organism>
<dbReference type="Pfam" id="PF13515">
    <property type="entry name" value="FUSC_2"/>
    <property type="match status" value="1"/>
</dbReference>
<feature type="transmembrane region" description="Helical" evidence="6">
    <location>
        <begin position="514"/>
        <end position="533"/>
    </location>
</feature>
<accession>A0A917BH92</accession>
<evidence type="ECO:0000259" key="7">
    <source>
        <dbReference type="Pfam" id="PF13515"/>
    </source>
</evidence>
<feature type="transmembrane region" description="Helical" evidence="6">
    <location>
        <begin position="144"/>
        <end position="165"/>
    </location>
</feature>